<feature type="compositionally biased region" description="Low complexity" evidence="2">
    <location>
        <begin position="60"/>
        <end position="98"/>
    </location>
</feature>
<evidence type="ECO:0000256" key="1">
    <source>
        <dbReference type="PROSITE-ProRule" id="PRU00042"/>
    </source>
</evidence>
<dbReference type="Gene3D" id="3.30.160.60">
    <property type="entry name" value="Classic Zinc Finger"/>
    <property type="match status" value="1"/>
</dbReference>
<accession>A0A0C3PGX1</accession>
<evidence type="ECO:0000256" key="2">
    <source>
        <dbReference type="SAM" id="MobiDB-lite"/>
    </source>
</evidence>
<name>A0A0C3PGX1_PHLG1</name>
<dbReference type="GO" id="GO:0008270">
    <property type="term" value="F:zinc ion binding"/>
    <property type="evidence" value="ECO:0007669"/>
    <property type="project" value="UniProtKB-KW"/>
</dbReference>
<dbReference type="PROSITE" id="PS50157">
    <property type="entry name" value="ZINC_FINGER_C2H2_2"/>
    <property type="match status" value="1"/>
</dbReference>
<proteinExistence type="predicted"/>
<organism evidence="4 5">
    <name type="scientific">Phlebiopsis gigantea (strain 11061_1 CR5-6)</name>
    <name type="common">White-rot fungus</name>
    <name type="synonym">Peniophora gigantea</name>
    <dbReference type="NCBI Taxonomy" id="745531"/>
    <lineage>
        <taxon>Eukaryota</taxon>
        <taxon>Fungi</taxon>
        <taxon>Dikarya</taxon>
        <taxon>Basidiomycota</taxon>
        <taxon>Agaricomycotina</taxon>
        <taxon>Agaricomycetes</taxon>
        <taxon>Polyporales</taxon>
        <taxon>Phanerochaetaceae</taxon>
        <taxon>Phlebiopsis</taxon>
    </lineage>
</organism>
<keyword evidence="1" id="KW-0862">Zinc</keyword>
<feature type="domain" description="C2H2-type" evidence="3">
    <location>
        <begin position="170"/>
        <end position="197"/>
    </location>
</feature>
<dbReference type="EMBL" id="KN840554">
    <property type="protein sequence ID" value="KIP05063.1"/>
    <property type="molecule type" value="Genomic_DNA"/>
</dbReference>
<feature type="region of interest" description="Disordered" evidence="2">
    <location>
        <begin position="45"/>
        <end position="163"/>
    </location>
</feature>
<keyword evidence="1" id="KW-0479">Metal-binding</keyword>
<evidence type="ECO:0000313" key="4">
    <source>
        <dbReference type="EMBL" id="KIP05063.1"/>
    </source>
</evidence>
<dbReference type="AlphaFoldDB" id="A0A0C3PGX1"/>
<dbReference type="SMART" id="SM00355">
    <property type="entry name" value="ZnF_C2H2"/>
    <property type="match status" value="2"/>
</dbReference>
<evidence type="ECO:0000313" key="5">
    <source>
        <dbReference type="Proteomes" id="UP000053257"/>
    </source>
</evidence>
<keyword evidence="5" id="KW-1185">Reference proteome</keyword>
<keyword evidence="1" id="KW-0863">Zinc-finger</keyword>
<dbReference type="SUPFAM" id="SSF57667">
    <property type="entry name" value="beta-beta-alpha zinc fingers"/>
    <property type="match status" value="1"/>
</dbReference>
<gene>
    <name evidence="4" type="ORF">PHLGIDRAFT_168863</name>
</gene>
<evidence type="ECO:0000259" key="3">
    <source>
        <dbReference type="PROSITE" id="PS50157"/>
    </source>
</evidence>
<protein>
    <recommendedName>
        <fullName evidence="3">C2H2-type domain-containing protein</fullName>
    </recommendedName>
</protein>
<dbReference type="Proteomes" id="UP000053257">
    <property type="component" value="Unassembled WGS sequence"/>
</dbReference>
<dbReference type="HOGENOM" id="CLU_1240518_0_0_1"/>
<dbReference type="InterPro" id="IPR036236">
    <property type="entry name" value="Znf_C2H2_sf"/>
</dbReference>
<sequence>MSSLTTALIRIGAWESGMLTGGYLDGISHVASVAEFCDAISSDNAKATTVGSRPPRAAVSTTDLESSSSTSEPCPELTTDSRSDTISSSSSSLLTPTSECGSVFEGEDRPTIAFQGAFRKSSSSSTSTSARREHHEEGDEEDEDKDTSLERPTKRRKVTQKTTSSRSVKYRCSICGKSDRTRWDADRHAKTHLPDNEKPFQCRCGHSSVQESNFKLHQISHGH</sequence>
<reference evidence="4 5" key="1">
    <citation type="journal article" date="2014" name="PLoS Genet.">
        <title>Analysis of the Phlebiopsis gigantea genome, transcriptome and secretome provides insight into its pioneer colonization strategies of wood.</title>
        <authorList>
            <person name="Hori C."/>
            <person name="Ishida T."/>
            <person name="Igarashi K."/>
            <person name="Samejima M."/>
            <person name="Suzuki H."/>
            <person name="Master E."/>
            <person name="Ferreira P."/>
            <person name="Ruiz-Duenas F.J."/>
            <person name="Held B."/>
            <person name="Canessa P."/>
            <person name="Larrondo L.F."/>
            <person name="Schmoll M."/>
            <person name="Druzhinina I.S."/>
            <person name="Kubicek C.P."/>
            <person name="Gaskell J.A."/>
            <person name="Kersten P."/>
            <person name="St John F."/>
            <person name="Glasner J."/>
            <person name="Sabat G."/>
            <person name="Splinter BonDurant S."/>
            <person name="Syed K."/>
            <person name="Yadav J."/>
            <person name="Mgbeahuruike A.C."/>
            <person name="Kovalchuk A."/>
            <person name="Asiegbu F.O."/>
            <person name="Lackner G."/>
            <person name="Hoffmeister D."/>
            <person name="Rencoret J."/>
            <person name="Gutierrez A."/>
            <person name="Sun H."/>
            <person name="Lindquist E."/>
            <person name="Barry K."/>
            <person name="Riley R."/>
            <person name="Grigoriev I.V."/>
            <person name="Henrissat B."/>
            <person name="Kues U."/>
            <person name="Berka R.M."/>
            <person name="Martinez A.T."/>
            <person name="Covert S.F."/>
            <person name="Blanchette R.A."/>
            <person name="Cullen D."/>
        </authorList>
    </citation>
    <scope>NUCLEOTIDE SEQUENCE [LARGE SCALE GENOMIC DNA]</scope>
    <source>
        <strain evidence="4 5">11061_1 CR5-6</strain>
    </source>
</reference>
<dbReference type="InterPro" id="IPR013087">
    <property type="entry name" value="Znf_C2H2_type"/>
</dbReference>